<proteinExistence type="predicted"/>
<dbReference type="GeneID" id="14916421"/>
<evidence type="ECO:0000313" key="3">
    <source>
        <dbReference type="Proteomes" id="UP000011083"/>
    </source>
</evidence>
<protein>
    <submittedName>
        <fullName evidence="2">Uncharacterized protein</fullName>
    </submittedName>
</protein>
<keyword evidence="1" id="KW-0472">Membrane</keyword>
<feature type="transmembrane region" description="Helical" evidence="1">
    <location>
        <begin position="107"/>
        <end position="125"/>
    </location>
</feature>
<feature type="transmembrane region" description="Helical" evidence="1">
    <location>
        <begin position="6"/>
        <end position="36"/>
    </location>
</feature>
<accession>L8GS47</accession>
<organism evidence="2 3">
    <name type="scientific">Acanthamoeba castellanii (strain ATCC 30010 / Neff)</name>
    <dbReference type="NCBI Taxonomy" id="1257118"/>
    <lineage>
        <taxon>Eukaryota</taxon>
        <taxon>Amoebozoa</taxon>
        <taxon>Discosea</taxon>
        <taxon>Longamoebia</taxon>
        <taxon>Centramoebida</taxon>
        <taxon>Acanthamoebidae</taxon>
        <taxon>Acanthamoeba</taxon>
    </lineage>
</organism>
<keyword evidence="3" id="KW-1185">Reference proteome</keyword>
<reference evidence="2 3" key="1">
    <citation type="journal article" date="2013" name="Genome Biol.">
        <title>Genome of Acanthamoeba castellanii highlights extensive lateral gene transfer and early evolution of tyrosine kinase signaling.</title>
        <authorList>
            <person name="Clarke M."/>
            <person name="Lohan A.J."/>
            <person name="Liu B."/>
            <person name="Lagkouvardos I."/>
            <person name="Roy S."/>
            <person name="Zafar N."/>
            <person name="Bertelli C."/>
            <person name="Schilde C."/>
            <person name="Kianianmomeni A."/>
            <person name="Burglin T.R."/>
            <person name="Frech C."/>
            <person name="Turcotte B."/>
            <person name="Kopec K.O."/>
            <person name="Synnott J.M."/>
            <person name="Choo C."/>
            <person name="Paponov I."/>
            <person name="Finkler A."/>
            <person name="Soon Heng Tan C."/>
            <person name="Hutchins A.P."/>
            <person name="Weinmeier T."/>
            <person name="Rattei T."/>
            <person name="Chu J.S."/>
            <person name="Gimenez G."/>
            <person name="Irimia M."/>
            <person name="Rigden D.J."/>
            <person name="Fitzpatrick D.A."/>
            <person name="Lorenzo-Morales J."/>
            <person name="Bateman A."/>
            <person name="Chiu C.H."/>
            <person name="Tang P."/>
            <person name="Hegemann P."/>
            <person name="Fromm H."/>
            <person name="Raoult D."/>
            <person name="Greub G."/>
            <person name="Miranda-Saavedra D."/>
            <person name="Chen N."/>
            <person name="Nash P."/>
            <person name="Ginger M.L."/>
            <person name="Horn M."/>
            <person name="Schaap P."/>
            <person name="Caler L."/>
            <person name="Loftus B."/>
        </authorList>
    </citation>
    <scope>NUCLEOTIDE SEQUENCE [LARGE SCALE GENOMIC DNA]</scope>
    <source>
        <strain evidence="2 3">Neff</strain>
    </source>
</reference>
<keyword evidence="1" id="KW-1133">Transmembrane helix</keyword>
<name>L8GS47_ACACF</name>
<dbReference type="RefSeq" id="XP_004337760.1">
    <property type="nucleotide sequence ID" value="XM_004337712.1"/>
</dbReference>
<dbReference type="EMBL" id="KB008025">
    <property type="protein sequence ID" value="ELR15747.1"/>
    <property type="molecule type" value="Genomic_DNA"/>
</dbReference>
<keyword evidence="1" id="KW-0812">Transmembrane</keyword>
<dbReference type="AlphaFoldDB" id="L8GS47"/>
<dbReference type="Proteomes" id="UP000011083">
    <property type="component" value="Unassembled WGS sequence"/>
</dbReference>
<sequence>MPVYLGVIGLVVLLIVFYDFLTTTLATGHSGPLSLLVIRAYKLGSTYIFRHFFRNRLFLSAIGPFTVFSILLMWFIVSWIAWVLIFFSTSGAVVKSSTGSDADVAERIYYVGYVITTLGMATWLLNVSQAVSSTRVLATQIASAGYNPAQLLINAWDGETFSSLTSFLSNISSALAARAQQEIYMPVLINFHPYERDAAEGIQIPVVDEALTLLLFAIEDPASKGIDKFTLIHTRNVITKLLENAMHRPVAQPSRKTPPVPDLHYVQLADIPIIEAKEYQTRMQRTDVVARFVEACGYSWKEVWHHRQEAKKSNLEILREQFPFFDKWASRNHELPVPPPAGV</sequence>
<evidence type="ECO:0000313" key="2">
    <source>
        <dbReference type="EMBL" id="ELR15747.1"/>
    </source>
</evidence>
<gene>
    <name evidence="2" type="ORF">ACA1_379290</name>
</gene>
<dbReference type="KEGG" id="acan:ACA1_379290"/>
<feature type="transmembrane region" description="Helical" evidence="1">
    <location>
        <begin position="57"/>
        <end position="87"/>
    </location>
</feature>
<dbReference type="VEuPathDB" id="AmoebaDB:ACA1_379290"/>
<evidence type="ECO:0000256" key="1">
    <source>
        <dbReference type="SAM" id="Phobius"/>
    </source>
</evidence>